<dbReference type="HOGENOM" id="CLU_055632_0_0_6"/>
<dbReference type="AlphaFoldDB" id="D4ZEL9"/>
<dbReference type="KEGG" id="svo:SVI_0278"/>
<dbReference type="EMBL" id="AP011177">
    <property type="protein sequence ID" value="BAJ00249.1"/>
    <property type="molecule type" value="Genomic_DNA"/>
</dbReference>
<keyword evidence="2" id="KW-1185">Reference proteome</keyword>
<proteinExistence type="predicted"/>
<dbReference type="Proteomes" id="UP000002350">
    <property type="component" value="Chromosome"/>
</dbReference>
<reference evidence="2" key="1">
    <citation type="journal article" date="2010" name="Mol. Biosyst.">
        <title>Complete genome sequence and comparative analysis of Shewanella violacea, a psychrophilic and piezophilic bacterium from deep sea floor sediments.</title>
        <authorList>
            <person name="Aono E."/>
            <person name="Baba T."/>
            <person name="Ara T."/>
            <person name="Nishi T."/>
            <person name="Nakamichi T."/>
            <person name="Inamoto E."/>
            <person name="Toyonaga H."/>
            <person name="Hasegawa M."/>
            <person name="Takai Y."/>
            <person name="Okumura Y."/>
            <person name="Baba M."/>
            <person name="Tomita M."/>
            <person name="Kato C."/>
            <person name="Oshima T."/>
            <person name="Nakasone K."/>
            <person name="Mori H."/>
        </authorList>
    </citation>
    <scope>NUCLEOTIDE SEQUENCE [LARGE SCALE GENOMIC DNA]</scope>
    <source>
        <strain evidence="2">JCM 10179 / CIP 106290 / LMG 19151 / DSS12</strain>
    </source>
</reference>
<dbReference type="eggNOG" id="COG3170">
    <property type="taxonomic scope" value="Bacteria"/>
</dbReference>
<accession>D4ZEL9</accession>
<evidence type="ECO:0000313" key="1">
    <source>
        <dbReference type="EMBL" id="BAJ00249.1"/>
    </source>
</evidence>
<evidence type="ECO:0000313" key="2">
    <source>
        <dbReference type="Proteomes" id="UP000002350"/>
    </source>
</evidence>
<sequence length="260" mass="28934">MTKMIKVALYLILFIAAPFIGAGYANAHISHVSINEQQFILGGYPKFRVNIVSQDASLDKMQFVVRQASGEERLMVKPINNFLLLVTGVEDVMDPSATLVVREYRVNKWRDVKVFSLFKGRHLSQELAAKSSAAHLNIESRASEAPSSMYKIASMSQSSTQLSSGRGNKPAQYRHSLYDKSCTLKHTPAMTLWRIGTEHGKAWGLSTYGAMLAIFEANTKAFNQGDINGLRADALLRCPSQTLRAKYSNHKMAKQTFEAL</sequence>
<protein>
    <submittedName>
        <fullName evidence="1">Uncharacterized protein</fullName>
    </submittedName>
</protein>
<name>D4ZEL9_SHEVD</name>
<dbReference type="OrthoDB" id="5298707at2"/>
<gene>
    <name evidence="1" type="ordered locus">SVI_0278</name>
</gene>
<organism evidence="1 2">
    <name type="scientific">Shewanella violacea (strain JCM 10179 / CIP 106290 / LMG 19151 / DSS12)</name>
    <dbReference type="NCBI Taxonomy" id="637905"/>
    <lineage>
        <taxon>Bacteria</taxon>
        <taxon>Pseudomonadati</taxon>
        <taxon>Pseudomonadota</taxon>
        <taxon>Gammaproteobacteria</taxon>
        <taxon>Alteromonadales</taxon>
        <taxon>Shewanellaceae</taxon>
        <taxon>Shewanella</taxon>
    </lineage>
</organism>
<dbReference type="STRING" id="637905.SVI_0278"/>
<dbReference type="RefSeq" id="WP_013049564.1">
    <property type="nucleotide sequence ID" value="NC_014012.1"/>
</dbReference>